<sequence length="129" mass="14541">MNIRKAALVTLSLVPLTLSGCFGVNGTEGAPGLYRMNVKQEFTVGKTTETQVRDELGKPSKIETEKDGGKTLVYDSYKFSGLWVVVGDPARKEKHKVVRFTFDRDKVLRSLRIQRYTQNVIFGKVTKEK</sequence>
<protein>
    <recommendedName>
        <fullName evidence="4">Lipoprotein</fullName>
    </recommendedName>
</protein>
<dbReference type="PROSITE" id="PS51257">
    <property type="entry name" value="PROKAR_LIPOPROTEIN"/>
    <property type="match status" value="1"/>
</dbReference>
<name>C6HVZ5_9BACT</name>
<accession>C6HVZ5</accession>
<reference evidence="2 3" key="1">
    <citation type="journal article" date="2009" name="Appl. Environ. Microbiol.">
        <title>Community genomic and proteomic analyses of chemoautotrophic iron-oxidizing "Leptospirillum rubarum" (Group II) and "Leptospirillum ferrodiazotrophum" (Group III) bacteria in acid mine drainage biofilms.</title>
        <authorList>
            <person name="Goltsman D.S."/>
            <person name="Denef V.J."/>
            <person name="Singer S.W."/>
            <person name="VerBerkmoes N.C."/>
            <person name="Lefsrud M."/>
            <person name="Mueller R.S."/>
            <person name="Dick G.J."/>
            <person name="Sun C.L."/>
            <person name="Wheeler K.E."/>
            <person name="Zemla A."/>
            <person name="Baker B.J."/>
            <person name="Hauser L."/>
            <person name="Land M."/>
            <person name="Shah M.B."/>
            <person name="Thelen M.P."/>
            <person name="Hettich R.L."/>
            <person name="Banfield J.F."/>
        </authorList>
    </citation>
    <scope>NUCLEOTIDE SEQUENCE [LARGE SCALE GENOMIC DNA]</scope>
</reference>
<gene>
    <name evidence="2" type="ORF">UBAL3_80150046</name>
</gene>
<evidence type="ECO:0000313" key="3">
    <source>
        <dbReference type="Proteomes" id="UP000009374"/>
    </source>
</evidence>
<dbReference type="Proteomes" id="UP000009374">
    <property type="component" value="Unassembled WGS sequence"/>
</dbReference>
<evidence type="ECO:0008006" key="4">
    <source>
        <dbReference type="Google" id="ProtNLM"/>
    </source>
</evidence>
<evidence type="ECO:0000256" key="1">
    <source>
        <dbReference type="SAM" id="SignalP"/>
    </source>
</evidence>
<feature type="chain" id="PRO_5002966159" description="Lipoprotein" evidence="1">
    <location>
        <begin position="21"/>
        <end position="129"/>
    </location>
</feature>
<feature type="signal peptide" evidence="1">
    <location>
        <begin position="1"/>
        <end position="20"/>
    </location>
</feature>
<keyword evidence="1" id="KW-0732">Signal</keyword>
<proteinExistence type="predicted"/>
<keyword evidence="3" id="KW-1185">Reference proteome</keyword>
<dbReference type="EMBL" id="GG693867">
    <property type="protein sequence ID" value="EES53257.1"/>
    <property type="molecule type" value="Genomic_DNA"/>
</dbReference>
<evidence type="ECO:0000313" key="2">
    <source>
        <dbReference type="EMBL" id="EES53257.1"/>
    </source>
</evidence>
<organism evidence="2 3">
    <name type="scientific">Leptospirillum ferrodiazotrophum</name>
    <dbReference type="NCBI Taxonomy" id="412449"/>
    <lineage>
        <taxon>Bacteria</taxon>
        <taxon>Pseudomonadati</taxon>
        <taxon>Nitrospirota</taxon>
        <taxon>Nitrospiria</taxon>
        <taxon>Nitrospirales</taxon>
        <taxon>Nitrospiraceae</taxon>
        <taxon>Leptospirillum</taxon>
    </lineage>
</organism>
<dbReference type="AlphaFoldDB" id="C6HVZ5"/>